<evidence type="ECO:0000313" key="1">
    <source>
        <dbReference type="EMBL" id="KNE65808.1"/>
    </source>
</evidence>
<dbReference type="VEuPathDB" id="FungiDB:AMAG_09780"/>
<sequence length="273" mass="29732">MSGQGFSSAAIDLLQQLSFSSPPSFLSWSVDPTDLNSTASTELHPHARGRHHTLDTIRTLAAAWPTVTPTHARDAVALAQAIHHDLTVYRHTSAFPRQHVQTDLIQMLRRLAMDSDPPLPPAELATVVAMLRTVAGAMVVSAAAMRLFATRHPGPYSPFLTQNPTDYVGAGAGTTESNEGLPATSTVEQIVEYYATQITSLALGTKRAFGTDVKRLAAYYEMRGYTGDAKHWWRRLHNDTEAQRAMQRLVELELVESESASSGGSVRSAAPQR</sequence>
<name>A0A0L0STE7_ALLM3</name>
<accession>A0A0L0STE7</accession>
<gene>
    <name evidence="1" type="ORF">AMAG_09780</name>
</gene>
<dbReference type="AlphaFoldDB" id="A0A0L0STE7"/>
<keyword evidence="2" id="KW-1185">Reference proteome</keyword>
<protein>
    <submittedName>
        <fullName evidence="1">Uncharacterized protein</fullName>
    </submittedName>
</protein>
<dbReference type="Proteomes" id="UP000054350">
    <property type="component" value="Unassembled WGS sequence"/>
</dbReference>
<dbReference type="EMBL" id="GG745348">
    <property type="protein sequence ID" value="KNE65808.1"/>
    <property type="molecule type" value="Genomic_DNA"/>
</dbReference>
<proteinExistence type="predicted"/>
<reference evidence="1 2" key="1">
    <citation type="submission" date="2009-11" db="EMBL/GenBank/DDBJ databases">
        <title>Annotation of Allomyces macrogynus ATCC 38327.</title>
        <authorList>
            <consortium name="The Broad Institute Genome Sequencing Platform"/>
            <person name="Russ C."/>
            <person name="Cuomo C."/>
            <person name="Burger G."/>
            <person name="Gray M.W."/>
            <person name="Holland P.W.H."/>
            <person name="King N."/>
            <person name="Lang F.B.F."/>
            <person name="Roger A.J."/>
            <person name="Ruiz-Trillo I."/>
            <person name="Young S.K."/>
            <person name="Zeng Q."/>
            <person name="Gargeya S."/>
            <person name="Fitzgerald M."/>
            <person name="Haas B."/>
            <person name="Abouelleil A."/>
            <person name="Alvarado L."/>
            <person name="Arachchi H.M."/>
            <person name="Berlin A."/>
            <person name="Chapman S.B."/>
            <person name="Gearin G."/>
            <person name="Goldberg J."/>
            <person name="Griggs A."/>
            <person name="Gujja S."/>
            <person name="Hansen M."/>
            <person name="Heiman D."/>
            <person name="Howarth C."/>
            <person name="Larimer J."/>
            <person name="Lui A."/>
            <person name="MacDonald P.J.P."/>
            <person name="McCowen C."/>
            <person name="Montmayeur A."/>
            <person name="Murphy C."/>
            <person name="Neiman D."/>
            <person name="Pearson M."/>
            <person name="Priest M."/>
            <person name="Roberts A."/>
            <person name="Saif S."/>
            <person name="Shea T."/>
            <person name="Sisk P."/>
            <person name="Stolte C."/>
            <person name="Sykes S."/>
            <person name="Wortman J."/>
            <person name="Nusbaum C."/>
            <person name="Birren B."/>
        </authorList>
    </citation>
    <scope>NUCLEOTIDE SEQUENCE [LARGE SCALE GENOMIC DNA]</scope>
    <source>
        <strain evidence="1 2">ATCC 38327</strain>
    </source>
</reference>
<reference evidence="2" key="2">
    <citation type="submission" date="2009-11" db="EMBL/GenBank/DDBJ databases">
        <title>The Genome Sequence of Allomyces macrogynus strain ATCC 38327.</title>
        <authorList>
            <consortium name="The Broad Institute Genome Sequencing Platform"/>
            <person name="Russ C."/>
            <person name="Cuomo C."/>
            <person name="Shea T."/>
            <person name="Young S.K."/>
            <person name="Zeng Q."/>
            <person name="Koehrsen M."/>
            <person name="Haas B."/>
            <person name="Borodovsky M."/>
            <person name="Guigo R."/>
            <person name="Alvarado L."/>
            <person name="Berlin A."/>
            <person name="Borenstein D."/>
            <person name="Chen Z."/>
            <person name="Engels R."/>
            <person name="Freedman E."/>
            <person name="Gellesch M."/>
            <person name="Goldberg J."/>
            <person name="Griggs A."/>
            <person name="Gujja S."/>
            <person name="Heiman D."/>
            <person name="Hepburn T."/>
            <person name="Howarth C."/>
            <person name="Jen D."/>
            <person name="Larson L."/>
            <person name="Lewis B."/>
            <person name="Mehta T."/>
            <person name="Park D."/>
            <person name="Pearson M."/>
            <person name="Roberts A."/>
            <person name="Saif S."/>
            <person name="Shenoy N."/>
            <person name="Sisk P."/>
            <person name="Stolte C."/>
            <person name="Sykes S."/>
            <person name="Walk T."/>
            <person name="White J."/>
            <person name="Yandava C."/>
            <person name="Burger G."/>
            <person name="Gray M.W."/>
            <person name="Holland P.W.H."/>
            <person name="King N."/>
            <person name="Lang F.B.F."/>
            <person name="Roger A.J."/>
            <person name="Ruiz-Trillo I."/>
            <person name="Lander E."/>
            <person name="Nusbaum C."/>
        </authorList>
    </citation>
    <scope>NUCLEOTIDE SEQUENCE [LARGE SCALE GENOMIC DNA]</scope>
    <source>
        <strain evidence="2">ATCC 38327</strain>
    </source>
</reference>
<evidence type="ECO:0000313" key="2">
    <source>
        <dbReference type="Proteomes" id="UP000054350"/>
    </source>
</evidence>
<organism evidence="1 2">
    <name type="scientific">Allomyces macrogynus (strain ATCC 38327)</name>
    <name type="common">Allomyces javanicus var. macrogynus</name>
    <dbReference type="NCBI Taxonomy" id="578462"/>
    <lineage>
        <taxon>Eukaryota</taxon>
        <taxon>Fungi</taxon>
        <taxon>Fungi incertae sedis</taxon>
        <taxon>Blastocladiomycota</taxon>
        <taxon>Blastocladiomycetes</taxon>
        <taxon>Blastocladiales</taxon>
        <taxon>Blastocladiaceae</taxon>
        <taxon>Allomyces</taxon>
    </lineage>
</organism>